<sequence>MTNFTQDKTTQYFLQLCYDCQDACTCDTEEKCRECWGAQGILDEQQQDETRYFLDQVHA</sequence>
<keyword evidence="2" id="KW-1185">Reference proteome</keyword>
<dbReference type="RefSeq" id="WP_326086844.1">
    <property type="nucleotide sequence ID" value="NZ_JARLKZ010000005.1"/>
</dbReference>
<organism evidence="1 2">
    <name type="scientific">Paenibacillus dokdonensis</name>
    <dbReference type="NCBI Taxonomy" id="2567944"/>
    <lineage>
        <taxon>Bacteria</taxon>
        <taxon>Bacillati</taxon>
        <taxon>Bacillota</taxon>
        <taxon>Bacilli</taxon>
        <taxon>Bacillales</taxon>
        <taxon>Paenibacillaceae</taxon>
        <taxon>Paenibacillus</taxon>
    </lineage>
</organism>
<dbReference type="EMBL" id="JARLKZ010000005">
    <property type="protein sequence ID" value="MEC0239620.1"/>
    <property type="molecule type" value="Genomic_DNA"/>
</dbReference>
<dbReference type="Proteomes" id="UP001344632">
    <property type="component" value="Unassembled WGS sequence"/>
</dbReference>
<accession>A0ABU6GLM4</accession>
<gene>
    <name evidence="1" type="ORF">P4H66_07075</name>
</gene>
<proteinExistence type="predicted"/>
<protein>
    <submittedName>
        <fullName evidence="1">Uncharacterized protein</fullName>
    </submittedName>
</protein>
<evidence type="ECO:0000313" key="1">
    <source>
        <dbReference type="EMBL" id="MEC0239620.1"/>
    </source>
</evidence>
<comment type="caution">
    <text evidence="1">The sequence shown here is derived from an EMBL/GenBank/DDBJ whole genome shotgun (WGS) entry which is preliminary data.</text>
</comment>
<evidence type="ECO:0000313" key="2">
    <source>
        <dbReference type="Proteomes" id="UP001344632"/>
    </source>
</evidence>
<reference evidence="1 2" key="1">
    <citation type="submission" date="2023-03" db="EMBL/GenBank/DDBJ databases">
        <title>Bacillus Genome Sequencing.</title>
        <authorList>
            <person name="Dunlap C."/>
        </authorList>
    </citation>
    <scope>NUCLEOTIDE SEQUENCE [LARGE SCALE GENOMIC DNA]</scope>
    <source>
        <strain evidence="1 2">BD-525</strain>
    </source>
</reference>
<name>A0ABU6GLM4_9BACL</name>